<dbReference type="EMBL" id="UFSM01000001">
    <property type="protein sequence ID" value="SUU91002.1"/>
    <property type="molecule type" value="Genomic_DNA"/>
</dbReference>
<gene>
    <name evidence="3" type="ORF">NCTC10684_04262</name>
</gene>
<feature type="chain" id="PRO_5016871110" evidence="2">
    <location>
        <begin position="21"/>
        <end position="73"/>
    </location>
</feature>
<organism evidence="3 4">
    <name type="scientific">Aminobacter aminovorans</name>
    <name type="common">Chelatobacter heintzii</name>
    <dbReference type="NCBI Taxonomy" id="83263"/>
    <lineage>
        <taxon>Bacteria</taxon>
        <taxon>Pseudomonadati</taxon>
        <taxon>Pseudomonadota</taxon>
        <taxon>Alphaproteobacteria</taxon>
        <taxon>Hyphomicrobiales</taxon>
        <taxon>Phyllobacteriaceae</taxon>
        <taxon>Aminobacter</taxon>
    </lineage>
</organism>
<evidence type="ECO:0000313" key="3">
    <source>
        <dbReference type="EMBL" id="SUU91002.1"/>
    </source>
</evidence>
<keyword evidence="2" id="KW-0732">Signal</keyword>
<dbReference type="AlphaFoldDB" id="A0A380WRN2"/>
<sequence>MKTIMIAAMAGLMLSPAAFAAAPMSPKTVSKPALSSQTTQGGAILQVKGNNKPTSGGAAPSSKTGKRSFFDAG</sequence>
<evidence type="ECO:0000313" key="4">
    <source>
        <dbReference type="Proteomes" id="UP000254701"/>
    </source>
</evidence>
<protein>
    <submittedName>
        <fullName evidence="3">Uncharacterized protein</fullName>
    </submittedName>
</protein>
<evidence type="ECO:0000256" key="1">
    <source>
        <dbReference type="SAM" id="MobiDB-lite"/>
    </source>
</evidence>
<dbReference type="RefSeq" id="WP_115732937.1">
    <property type="nucleotide sequence ID" value="NZ_BAAAVY010000037.1"/>
</dbReference>
<feature type="region of interest" description="Disordered" evidence="1">
    <location>
        <begin position="25"/>
        <end position="73"/>
    </location>
</feature>
<feature type="signal peptide" evidence="2">
    <location>
        <begin position="1"/>
        <end position="20"/>
    </location>
</feature>
<proteinExistence type="predicted"/>
<accession>A0A380WRN2</accession>
<name>A0A380WRN2_AMIAI</name>
<dbReference type="Proteomes" id="UP000254701">
    <property type="component" value="Unassembled WGS sequence"/>
</dbReference>
<evidence type="ECO:0000256" key="2">
    <source>
        <dbReference type="SAM" id="SignalP"/>
    </source>
</evidence>
<reference evidence="3 4" key="1">
    <citation type="submission" date="2018-06" db="EMBL/GenBank/DDBJ databases">
        <authorList>
            <consortium name="Pathogen Informatics"/>
            <person name="Doyle S."/>
        </authorList>
    </citation>
    <scope>NUCLEOTIDE SEQUENCE [LARGE SCALE GENOMIC DNA]</scope>
    <source>
        <strain evidence="3 4">NCTC10684</strain>
    </source>
</reference>